<protein>
    <submittedName>
        <fullName evidence="2">Glycosyltransferase</fullName>
    </submittedName>
</protein>
<organism evidence="2 3">
    <name type="scientific">Pseudozyma hubeiensis (strain SY62)</name>
    <name type="common">Yeast</name>
    <dbReference type="NCBI Taxonomy" id="1305764"/>
    <lineage>
        <taxon>Eukaryota</taxon>
        <taxon>Fungi</taxon>
        <taxon>Dikarya</taxon>
        <taxon>Basidiomycota</taxon>
        <taxon>Ustilaginomycotina</taxon>
        <taxon>Ustilaginomycetes</taxon>
        <taxon>Ustilaginales</taxon>
        <taxon>Ustilaginaceae</taxon>
        <taxon>Pseudozyma</taxon>
    </lineage>
</organism>
<feature type="transmembrane region" description="Helical" evidence="1">
    <location>
        <begin position="12"/>
        <end position="29"/>
    </location>
</feature>
<dbReference type="RefSeq" id="XP_012190950.1">
    <property type="nucleotide sequence ID" value="XM_012335560.1"/>
</dbReference>
<dbReference type="STRING" id="1305764.R9P7K6"/>
<keyword evidence="2" id="KW-0808">Transferase</keyword>
<dbReference type="EMBL" id="DF238809">
    <property type="protein sequence ID" value="GAC97363.1"/>
    <property type="molecule type" value="Genomic_DNA"/>
</dbReference>
<dbReference type="GO" id="GO:0006044">
    <property type="term" value="P:N-acetylglucosamine metabolic process"/>
    <property type="evidence" value="ECO:0007669"/>
    <property type="project" value="TreeGrafter"/>
</dbReference>
<dbReference type="PANTHER" id="PTHR12224">
    <property type="entry name" value="BETA-1,4-MANNOSYL-GLYCOPROTEIN BETA-1,4-N-ACETYLGLUCOSAMINYL-TRANSFERASE"/>
    <property type="match status" value="1"/>
</dbReference>
<dbReference type="GeneID" id="24110229"/>
<dbReference type="eggNOG" id="ENOG502QPVW">
    <property type="taxonomic scope" value="Eukaryota"/>
</dbReference>
<dbReference type="HOGENOM" id="CLU_038606_0_0_1"/>
<reference evidence="3" key="1">
    <citation type="journal article" date="2013" name="Genome Announc.">
        <title>Draft genome sequence of the basidiomycetous yeast-like fungus Pseudozyma hubeiensis SY62, which produces an abundant amount of the biosurfactant mannosylerythritol lipids.</title>
        <authorList>
            <person name="Konishi M."/>
            <person name="Hatada Y."/>
            <person name="Horiuchi J."/>
        </authorList>
    </citation>
    <scope>NUCLEOTIDE SEQUENCE [LARGE SCALE GENOMIC DNA]</scope>
    <source>
        <strain evidence="3">SY62</strain>
    </source>
</reference>
<dbReference type="OrthoDB" id="6474464at2759"/>
<dbReference type="Pfam" id="PF04724">
    <property type="entry name" value="Glyco_transf_17"/>
    <property type="match status" value="1"/>
</dbReference>
<evidence type="ECO:0000313" key="2">
    <source>
        <dbReference type="EMBL" id="GAC97363.1"/>
    </source>
</evidence>
<evidence type="ECO:0000256" key="1">
    <source>
        <dbReference type="SAM" id="Phobius"/>
    </source>
</evidence>
<keyword evidence="1" id="KW-0812">Transmembrane</keyword>
<accession>R9P7K6</accession>
<dbReference type="GO" id="GO:0016020">
    <property type="term" value="C:membrane"/>
    <property type="evidence" value="ECO:0007669"/>
    <property type="project" value="InterPro"/>
</dbReference>
<sequence length="373" mass="42928">MRRSCSSLRRRWLSVGLLCFTAFVIYMFSRDRTLRNTLSYSTRPLWDKFGDTTPHEEIKHYTAWSLPANDTAACARHAWTPYLPAQRPKVYDVIIFSVELEMLELRFEELYDAVDAFVIVESNTTFTGKPKKLGFDAARYAQYRDKIQYFTIAGRALAPGEGPFAIEGEQRKHVTELLRSQVQPPDGSLILMSDVDEIPSLAAVQLLSSCQSPLPLHLSLRSYVYSFEFPTTAKSWRAQVHSWTPIGTWYNHGKVTDKILLDAGWHCSSCFHRISDYQFKMQSYSHSDRLFGNRHWRQLLHPSIILDKICTGKDLFDMLPEAYTWSELLNRWSGEMQTNNTANLPRGLMDQQSKFRFLLPGGCKARDLSSGLE</sequence>
<keyword evidence="3" id="KW-1185">Reference proteome</keyword>
<dbReference type="GO" id="GO:0003830">
    <property type="term" value="F:beta-1,4-mannosylglycoprotein 4-beta-N-acetylglucosaminyltransferase activity"/>
    <property type="evidence" value="ECO:0007669"/>
    <property type="project" value="InterPro"/>
</dbReference>
<name>R9P7K6_PSEHS</name>
<dbReference type="AlphaFoldDB" id="R9P7K6"/>
<gene>
    <name evidence="2" type="ORF">PHSY_004948</name>
</gene>
<dbReference type="PANTHER" id="PTHR12224:SF0">
    <property type="entry name" value="BETA-1,4-MANNOSYL-GLYCOPROTEIN 4-BETA-N-ACETYLGLUCOSAMINYLTRANSFERASE"/>
    <property type="match status" value="1"/>
</dbReference>
<keyword evidence="1" id="KW-1133">Transmembrane helix</keyword>
<keyword evidence="1" id="KW-0472">Membrane</keyword>
<dbReference type="InterPro" id="IPR006813">
    <property type="entry name" value="Glyco_trans_17"/>
</dbReference>
<evidence type="ECO:0000313" key="3">
    <source>
        <dbReference type="Proteomes" id="UP000014071"/>
    </source>
</evidence>
<dbReference type="Proteomes" id="UP000014071">
    <property type="component" value="Unassembled WGS sequence"/>
</dbReference>
<proteinExistence type="predicted"/>